<evidence type="ECO:0000313" key="3">
    <source>
        <dbReference type="EMBL" id="SEF56149.1"/>
    </source>
</evidence>
<keyword evidence="4" id="KW-1185">Reference proteome</keyword>
<sequence length="141" mass="14569">MGVLGDAYDTVAGAADHAAGSVDESIGRQFDDETGGGFFDVAPEGSGGAAVDTDGDGEPEEFNNRFLRGPVRTVYDATFDYEGTLNGEEDTVDLIGPTTGDVATGETGWQFKAVVVLVAVGAFLYLARPLLTILAGVTAEE</sequence>
<dbReference type="OrthoDB" id="293005at2157"/>
<dbReference type="EMBL" id="CP031311">
    <property type="protein sequence ID" value="QCC47442.1"/>
    <property type="molecule type" value="Genomic_DNA"/>
</dbReference>
<gene>
    <name evidence="2" type="ORF">DV707_07075</name>
    <name evidence="3" type="ORF">SAMN04488133_0131</name>
</gene>
<evidence type="ECO:0000256" key="1">
    <source>
        <dbReference type="SAM" id="Phobius"/>
    </source>
</evidence>
<keyword evidence="1" id="KW-1133">Transmembrane helix</keyword>
<dbReference type="GeneID" id="39857837"/>
<dbReference type="AlphaFoldDB" id="A0A1H5T045"/>
<dbReference type="RefSeq" id="WP_103989956.1">
    <property type="nucleotide sequence ID" value="NZ_CP031311.1"/>
</dbReference>
<dbReference type="Proteomes" id="UP000296733">
    <property type="component" value="Chromosome"/>
</dbReference>
<name>A0A1H5T045_9EURY</name>
<reference evidence="2 5" key="2">
    <citation type="journal article" date="2019" name="Nat. Commun.">
        <title>A new type of DNA phosphorothioation-based antiviral system in archaea.</title>
        <authorList>
            <person name="Xiong L."/>
            <person name="Liu S."/>
            <person name="Chen S."/>
            <person name="Xiao Y."/>
            <person name="Zhu B."/>
            <person name="Gao Y."/>
            <person name="Zhang Y."/>
            <person name="Chen B."/>
            <person name="Luo J."/>
            <person name="Deng Z."/>
            <person name="Chen X."/>
            <person name="Wang L."/>
            <person name="Chen S."/>
        </authorList>
    </citation>
    <scope>NUCLEOTIDE SEQUENCE [LARGE SCALE GENOMIC DNA]</scope>
    <source>
        <strain evidence="2 5">CGMCC 1.10331</strain>
    </source>
</reference>
<protein>
    <submittedName>
        <fullName evidence="3">Uncharacterized protein</fullName>
    </submittedName>
</protein>
<dbReference type="EMBL" id="FNVN01000001">
    <property type="protein sequence ID" value="SEF56149.1"/>
    <property type="molecule type" value="Genomic_DNA"/>
</dbReference>
<feature type="transmembrane region" description="Helical" evidence="1">
    <location>
        <begin position="109"/>
        <end position="127"/>
    </location>
</feature>
<reference evidence="3 4" key="1">
    <citation type="submission" date="2016-10" db="EMBL/GenBank/DDBJ databases">
        <authorList>
            <person name="de Groot N.N."/>
        </authorList>
    </citation>
    <scope>NUCLEOTIDE SEQUENCE [LARGE SCALE GENOMIC DNA]</scope>
    <source>
        <strain evidence="3 4">CGMCC 1.10331</strain>
    </source>
</reference>
<organism evidence="3 4">
    <name type="scientific">Halobellus limi</name>
    <dbReference type="NCBI Taxonomy" id="699433"/>
    <lineage>
        <taxon>Archaea</taxon>
        <taxon>Methanobacteriati</taxon>
        <taxon>Methanobacteriota</taxon>
        <taxon>Stenosarchaea group</taxon>
        <taxon>Halobacteria</taxon>
        <taxon>Halobacteriales</taxon>
        <taxon>Haloferacaceae</taxon>
        <taxon>Halobellus</taxon>
    </lineage>
</organism>
<evidence type="ECO:0000313" key="4">
    <source>
        <dbReference type="Proteomes" id="UP000236740"/>
    </source>
</evidence>
<evidence type="ECO:0000313" key="2">
    <source>
        <dbReference type="EMBL" id="QCC47442.1"/>
    </source>
</evidence>
<accession>A0A1H5T045</accession>
<dbReference type="KEGG" id="hlm:DV707_07075"/>
<evidence type="ECO:0000313" key="5">
    <source>
        <dbReference type="Proteomes" id="UP000296733"/>
    </source>
</evidence>
<keyword evidence="1" id="KW-0812">Transmembrane</keyword>
<keyword evidence="1" id="KW-0472">Membrane</keyword>
<proteinExistence type="predicted"/>
<dbReference type="Proteomes" id="UP000236740">
    <property type="component" value="Unassembled WGS sequence"/>
</dbReference>